<keyword evidence="5 7" id="KW-1133">Transmembrane helix</keyword>
<sequence length="141" mass="15282">MRHIISGTWAAKWSDEVLLFLRIATGLVFFTHGWQKWEAGVDLTAAFLNTLQYPVPELFAVVLIAIETIGGLALILGAYTRLAAKLTGLVAILAILTVHLSKGYSSTAGGYEYVLLLVAACAVLLVMGAGKWSVDKKFLRM</sequence>
<dbReference type="Pfam" id="PF07681">
    <property type="entry name" value="DoxX"/>
    <property type="match status" value="1"/>
</dbReference>
<evidence type="ECO:0008006" key="10">
    <source>
        <dbReference type="Google" id="ProtNLM"/>
    </source>
</evidence>
<feature type="transmembrane region" description="Helical" evidence="7">
    <location>
        <begin position="58"/>
        <end position="76"/>
    </location>
</feature>
<dbReference type="AlphaFoldDB" id="A0A1F4XT84"/>
<evidence type="ECO:0000256" key="6">
    <source>
        <dbReference type="ARBA" id="ARBA00023136"/>
    </source>
</evidence>
<organism evidence="8 9">
    <name type="scientific">Candidatus Adlerbacteria bacterium RIFCSPHIGHO2_12_FULL_53_18</name>
    <dbReference type="NCBI Taxonomy" id="1797242"/>
    <lineage>
        <taxon>Bacteria</taxon>
        <taxon>Candidatus Adleribacteriota</taxon>
    </lineage>
</organism>
<dbReference type="PANTHER" id="PTHR33452">
    <property type="entry name" value="OXIDOREDUCTASE CATD-RELATED"/>
    <property type="match status" value="1"/>
</dbReference>
<evidence type="ECO:0000256" key="5">
    <source>
        <dbReference type="ARBA" id="ARBA00022989"/>
    </source>
</evidence>
<evidence type="ECO:0000256" key="2">
    <source>
        <dbReference type="ARBA" id="ARBA00006679"/>
    </source>
</evidence>
<evidence type="ECO:0000256" key="4">
    <source>
        <dbReference type="ARBA" id="ARBA00022692"/>
    </source>
</evidence>
<keyword evidence="6 7" id="KW-0472">Membrane</keyword>
<comment type="similarity">
    <text evidence="2">Belongs to the DoxX family.</text>
</comment>
<evidence type="ECO:0000256" key="3">
    <source>
        <dbReference type="ARBA" id="ARBA00022475"/>
    </source>
</evidence>
<evidence type="ECO:0000256" key="1">
    <source>
        <dbReference type="ARBA" id="ARBA00004651"/>
    </source>
</evidence>
<gene>
    <name evidence="8" type="ORF">A3F55_02790</name>
</gene>
<proteinExistence type="inferred from homology"/>
<dbReference type="Proteomes" id="UP000178091">
    <property type="component" value="Unassembled WGS sequence"/>
</dbReference>
<evidence type="ECO:0000256" key="7">
    <source>
        <dbReference type="SAM" id="Phobius"/>
    </source>
</evidence>
<accession>A0A1F4XT84</accession>
<feature type="transmembrane region" description="Helical" evidence="7">
    <location>
        <begin position="113"/>
        <end position="134"/>
    </location>
</feature>
<feature type="transmembrane region" description="Helical" evidence="7">
    <location>
        <begin position="83"/>
        <end position="101"/>
    </location>
</feature>
<keyword evidence="3" id="KW-1003">Cell membrane</keyword>
<dbReference type="PANTHER" id="PTHR33452:SF1">
    <property type="entry name" value="INNER MEMBRANE PROTEIN YPHA-RELATED"/>
    <property type="match status" value="1"/>
</dbReference>
<evidence type="ECO:0000313" key="8">
    <source>
        <dbReference type="EMBL" id="OGC84922.1"/>
    </source>
</evidence>
<dbReference type="GO" id="GO:0005886">
    <property type="term" value="C:plasma membrane"/>
    <property type="evidence" value="ECO:0007669"/>
    <property type="project" value="UniProtKB-SubCell"/>
</dbReference>
<evidence type="ECO:0000313" key="9">
    <source>
        <dbReference type="Proteomes" id="UP000178091"/>
    </source>
</evidence>
<dbReference type="InterPro" id="IPR032808">
    <property type="entry name" value="DoxX"/>
</dbReference>
<keyword evidence="4 7" id="KW-0812">Transmembrane</keyword>
<reference evidence="8 9" key="1">
    <citation type="journal article" date="2016" name="Nat. Commun.">
        <title>Thousands of microbial genomes shed light on interconnected biogeochemical processes in an aquifer system.</title>
        <authorList>
            <person name="Anantharaman K."/>
            <person name="Brown C.T."/>
            <person name="Hug L.A."/>
            <person name="Sharon I."/>
            <person name="Castelle C.J."/>
            <person name="Probst A.J."/>
            <person name="Thomas B.C."/>
            <person name="Singh A."/>
            <person name="Wilkins M.J."/>
            <person name="Karaoz U."/>
            <person name="Brodie E.L."/>
            <person name="Williams K.H."/>
            <person name="Hubbard S.S."/>
            <person name="Banfield J.F."/>
        </authorList>
    </citation>
    <scope>NUCLEOTIDE SEQUENCE [LARGE SCALE GENOMIC DNA]</scope>
</reference>
<protein>
    <recommendedName>
        <fullName evidence="10">DoxX family protein</fullName>
    </recommendedName>
</protein>
<dbReference type="InterPro" id="IPR051907">
    <property type="entry name" value="DoxX-like_oxidoreductase"/>
</dbReference>
<comment type="subcellular location">
    <subcellularLocation>
        <location evidence="1">Cell membrane</location>
        <topology evidence="1">Multi-pass membrane protein</topology>
    </subcellularLocation>
</comment>
<comment type="caution">
    <text evidence="8">The sequence shown here is derived from an EMBL/GenBank/DDBJ whole genome shotgun (WGS) entry which is preliminary data.</text>
</comment>
<dbReference type="EMBL" id="MEWW01000007">
    <property type="protein sequence ID" value="OGC84922.1"/>
    <property type="molecule type" value="Genomic_DNA"/>
</dbReference>
<name>A0A1F4XT84_9BACT</name>